<dbReference type="CDD" id="cd11610">
    <property type="entry name" value="eIF2D_N"/>
    <property type="match status" value="1"/>
</dbReference>
<dbReference type="Gene3D" id="3.10.400.20">
    <property type="match status" value="2"/>
</dbReference>
<keyword evidence="4" id="KW-1185">Reference proteome</keyword>
<dbReference type="EMBL" id="LK031989">
    <property type="protein sequence ID" value="CDY08743.1"/>
    <property type="molecule type" value="Genomic_DNA"/>
</dbReference>
<name>A0A078FAC3_BRANA</name>
<dbReference type="PROSITE" id="PS50890">
    <property type="entry name" value="PUA"/>
    <property type="match status" value="1"/>
</dbReference>
<evidence type="ECO:0000313" key="4">
    <source>
        <dbReference type="Proteomes" id="UP000028999"/>
    </source>
</evidence>
<dbReference type="InterPro" id="IPR048248">
    <property type="entry name" value="PUA_eIF2d-like"/>
</dbReference>
<feature type="domain" description="Eukaryotic translation initiation factor 2D-like PUA RNA-binding" evidence="2">
    <location>
        <begin position="134"/>
        <end position="179"/>
    </location>
</feature>
<dbReference type="PANTHER" id="PTHR12217">
    <property type="entry name" value="EUKARYOTIC TRANSLATION INITIATION FACTOR 2D"/>
    <property type="match status" value="1"/>
</dbReference>
<dbReference type="Pfam" id="PF26292">
    <property type="entry name" value="PUA_elF2D"/>
    <property type="match status" value="1"/>
</dbReference>
<accession>A0A078FAC3</accession>
<sequence length="198" mass="22985">MYNDLFYTFYFIINWYRFCDIERRRKVEVDGELRTLLDLSSEVSLASLQRRWKKLWRTVQNRFSLLTDELLDVILPPKVEITVSKFQNRVLVYSIEGGCPMFFDIDGRGNNILPTFFALWEAPEILPSFMLKGAGEIWAVKVPQNTAPIAVVFSTMSSAEGLKAGLRGKTLRVAHYYRDFLWYLHEINIATATNPSMI</sequence>
<evidence type="ECO:0000259" key="1">
    <source>
        <dbReference type="Pfam" id="PF17832"/>
    </source>
</evidence>
<proteinExistence type="predicted"/>
<reference evidence="3 4" key="1">
    <citation type="journal article" date="2014" name="Science">
        <title>Plant genetics. Early allopolyploid evolution in the post-Neolithic Brassica napus oilseed genome.</title>
        <authorList>
            <person name="Chalhoub B."/>
            <person name="Denoeud F."/>
            <person name="Liu S."/>
            <person name="Parkin I.A."/>
            <person name="Tang H."/>
            <person name="Wang X."/>
            <person name="Chiquet J."/>
            <person name="Belcram H."/>
            <person name="Tong C."/>
            <person name="Samans B."/>
            <person name="Correa M."/>
            <person name="Da Silva C."/>
            <person name="Just J."/>
            <person name="Falentin C."/>
            <person name="Koh C.S."/>
            <person name="Le Clainche I."/>
            <person name="Bernard M."/>
            <person name="Bento P."/>
            <person name="Noel B."/>
            <person name="Labadie K."/>
            <person name="Alberti A."/>
            <person name="Charles M."/>
            <person name="Arnaud D."/>
            <person name="Guo H."/>
            <person name="Daviaud C."/>
            <person name="Alamery S."/>
            <person name="Jabbari K."/>
            <person name="Zhao M."/>
            <person name="Edger P.P."/>
            <person name="Chelaifa H."/>
            <person name="Tack D."/>
            <person name="Lassalle G."/>
            <person name="Mestiri I."/>
            <person name="Schnel N."/>
            <person name="Le Paslier M.C."/>
            <person name="Fan G."/>
            <person name="Renault V."/>
            <person name="Bayer P.E."/>
            <person name="Golicz A.A."/>
            <person name="Manoli S."/>
            <person name="Lee T.H."/>
            <person name="Thi V.H."/>
            <person name="Chalabi S."/>
            <person name="Hu Q."/>
            <person name="Fan C."/>
            <person name="Tollenaere R."/>
            <person name="Lu Y."/>
            <person name="Battail C."/>
            <person name="Shen J."/>
            <person name="Sidebottom C.H."/>
            <person name="Wang X."/>
            <person name="Canaguier A."/>
            <person name="Chauveau A."/>
            <person name="Berard A."/>
            <person name="Deniot G."/>
            <person name="Guan M."/>
            <person name="Liu Z."/>
            <person name="Sun F."/>
            <person name="Lim Y.P."/>
            <person name="Lyons E."/>
            <person name="Town C.D."/>
            <person name="Bancroft I."/>
            <person name="Wang X."/>
            <person name="Meng J."/>
            <person name="Ma J."/>
            <person name="Pires J.C."/>
            <person name="King G.J."/>
            <person name="Brunel D."/>
            <person name="Delourme R."/>
            <person name="Renard M."/>
            <person name="Aury J.M."/>
            <person name="Adams K.L."/>
            <person name="Batley J."/>
            <person name="Snowdon R.J."/>
            <person name="Tost J."/>
            <person name="Edwards D."/>
            <person name="Zhou Y."/>
            <person name="Hua W."/>
            <person name="Sharpe A.G."/>
            <person name="Paterson A.H."/>
            <person name="Guan C."/>
            <person name="Wincker P."/>
        </authorList>
    </citation>
    <scope>NUCLEOTIDE SEQUENCE [LARGE SCALE GENOMIC DNA]</scope>
    <source>
        <strain evidence="4">cv. Darmor-bzh</strain>
    </source>
</reference>
<dbReference type="InterPro" id="IPR039757">
    <property type="entry name" value="EIF2D"/>
</dbReference>
<dbReference type="PaxDb" id="3708-A0A078FAC3"/>
<evidence type="ECO:0000259" key="2">
    <source>
        <dbReference type="Pfam" id="PF26292"/>
    </source>
</evidence>
<dbReference type="PANTHER" id="PTHR12217:SF4">
    <property type="entry name" value="EUKARYOTIC TRANSLATION INITIATION FACTOR 2D"/>
    <property type="match status" value="1"/>
</dbReference>
<dbReference type="Gramene" id="CDY08743">
    <property type="protein sequence ID" value="CDY08743"/>
    <property type="gene ID" value="GSBRNA2T00000671001"/>
</dbReference>
<organism evidence="3 4">
    <name type="scientific">Brassica napus</name>
    <name type="common">Rape</name>
    <dbReference type="NCBI Taxonomy" id="3708"/>
    <lineage>
        <taxon>Eukaryota</taxon>
        <taxon>Viridiplantae</taxon>
        <taxon>Streptophyta</taxon>
        <taxon>Embryophyta</taxon>
        <taxon>Tracheophyta</taxon>
        <taxon>Spermatophyta</taxon>
        <taxon>Magnoliopsida</taxon>
        <taxon>eudicotyledons</taxon>
        <taxon>Gunneridae</taxon>
        <taxon>Pentapetalae</taxon>
        <taxon>rosids</taxon>
        <taxon>malvids</taxon>
        <taxon>Brassicales</taxon>
        <taxon>Brassicaceae</taxon>
        <taxon>Brassiceae</taxon>
        <taxon>Brassica</taxon>
    </lineage>
</organism>
<dbReference type="InterPro" id="IPR041366">
    <property type="entry name" value="Pre-PUA"/>
</dbReference>
<dbReference type="InterPro" id="IPR048247">
    <property type="entry name" value="eIF2D_N"/>
</dbReference>
<protein>
    <submittedName>
        <fullName evidence="3">BnaA06g24810D protein</fullName>
    </submittedName>
</protein>
<feature type="domain" description="Pre-PUA" evidence="1">
    <location>
        <begin position="51"/>
        <end position="123"/>
    </location>
</feature>
<dbReference type="Proteomes" id="UP000028999">
    <property type="component" value="Unassembled WGS sequence"/>
</dbReference>
<evidence type="ECO:0000313" key="3">
    <source>
        <dbReference type="EMBL" id="CDY08743.1"/>
    </source>
</evidence>
<dbReference type="GO" id="GO:0001731">
    <property type="term" value="P:formation of translation preinitiation complex"/>
    <property type="evidence" value="ECO:0007669"/>
    <property type="project" value="InterPro"/>
</dbReference>
<dbReference type="STRING" id="3708.A0A078FAC3"/>
<gene>
    <name evidence="3" type="primary">BnaA06g24810D</name>
    <name evidence="3" type="ORF">GSBRNA2T00000671001</name>
</gene>
<dbReference type="AlphaFoldDB" id="A0A078FAC3"/>
<dbReference type="GO" id="GO:0003743">
    <property type="term" value="F:translation initiation factor activity"/>
    <property type="evidence" value="ECO:0007669"/>
    <property type="project" value="InterPro"/>
</dbReference>
<dbReference type="Pfam" id="PF17832">
    <property type="entry name" value="Pre-PUA"/>
    <property type="match status" value="1"/>
</dbReference>